<evidence type="ECO:0000313" key="2">
    <source>
        <dbReference type="Proteomes" id="UP000029264"/>
    </source>
</evidence>
<dbReference type="Gene3D" id="3.40.50.150">
    <property type="entry name" value="Vaccinia Virus protein VP39"/>
    <property type="match status" value="1"/>
</dbReference>
<sequence>MLKCPLCGDTQEKQLVATRVKRDYYHCSHCQLIFMAPKCHLSLAEEQAYYATHENNPEDVGYLKFLSRLATPMRQYLRAGMQGLDFGCGPGPAMPTLFAEQQVSCDNYDPYFFPIPLKHQYDFIVCSECFEHFHQPATELQQLASLLPKDGLLGVMTDSWLSFEHFYDWHYTRDPTHVSFFHRQTYDWICQQYGFELLEWQAPRVAILRKC</sequence>
<dbReference type="STRING" id="1515746.HR45_10485"/>
<dbReference type="Proteomes" id="UP000029264">
    <property type="component" value="Unassembled WGS sequence"/>
</dbReference>
<evidence type="ECO:0008006" key="3">
    <source>
        <dbReference type="Google" id="ProtNLM"/>
    </source>
</evidence>
<protein>
    <recommendedName>
        <fullName evidence="3">2-polyprenyl-3-methyl-5-hydroxy-6-metoxy-1, 4-benzoquinol methylase</fullName>
    </recommendedName>
</protein>
<dbReference type="eggNOG" id="COG4106">
    <property type="taxonomic scope" value="Bacteria"/>
</dbReference>
<name>A0A094JDZ6_9GAMM</name>
<dbReference type="SUPFAM" id="SSF53335">
    <property type="entry name" value="S-adenosyl-L-methionine-dependent methyltransferases"/>
    <property type="match status" value="1"/>
</dbReference>
<reference evidence="1 2" key="1">
    <citation type="submission" date="2014-06" db="EMBL/GenBank/DDBJ databases">
        <title>Shewanella sp. YQH10.</title>
        <authorList>
            <person name="Liu Y."/>
            <person name="Zeng R."/>
        </authorList>
    </citation>
    <scope>NUCLEOTIDE SEQUENCE [LARGE SCALE GENOMIC DNA]</scope>
    <source>
        <strain evidence="1 2">YQH10</strain>
    </source>
</reference>
<evidence type="ECO:0000313" key="1">
    <source>
        <dbReference type="EMBL" id="KFZ37437.1"/>
    </source>
</evidence>
<dbReference type="InterPro" id="IPR029063">
    <property type="entry name" value="SAM-dependent_MTases_sf"/>
</dbReference>
<comment type="caution">
    <text evidence="1">The sequence shown here is derived from an EMBL/GenBank/DDBJ whole genome shotgun (WGS) entry which is preliminary data.</text>
</comment>
<dbReference type="AlphaFoldDB" id="A0A094JDZ6"/>
<organism evidence="1 2">
    <name type="scientific">Shewanella mangrovi</name>
    <dbReference type="NCBI Taxonomy" id="1515746"/>
    <lineage>
        <taxon>Bacteria</taxon>
        <taxon>Pseudomonadati</taxon>
        <taxon>Pseudomonadota</taxon>
        <taxon>Gammaproteobacteria</taxon>
        <taxon>Alteromonadales</taxon>
        <taxon>Shewanellaceae</taxon>
        <taxon>Shewanella</taxon>
    </lineage>
</organism>
<dbReference type="EMBL" id="JPEO01000006">
    <property type="protein sequence ID" value="KFZ37437.1"/>
    <property type="molecule type" value="Genomic_DNA"/>
</dbReference>
<accession>A0A094JDZ6</accession>
<proteinExistence type="predicted"/>
<gene>
    <name evidence="1" type="ORF">HR45_10485</name>
</gene>
<dbReference type="Pfam" id="PF13489">
    <property type="entry name" value="Methyltransf_23"/>
    <property type="match status" value="1"/>
</dbReference>
<keyword evidence="2" id="KW-1185">Reference proteome</keyword>